<evidence type="ECO:0000256" key="3">
    <source>
        <dbReference type="ARBA" id="ARBA00022448"/>
    </source>
</evidence>
<dbReference type="RefSeq" id="WP_042694179.1">
    <property type="nucleotide sequence ID" value="NZ_CABMAB010000034.1"/>
</dbReference>
<gene>
    <name evidence="10" type="primary">ntpK</name>
    <name evidence="10" type="ORF">MBORA_11920</name>
</gene>
<evidence type="ECO:0000256" key="1">
    <source>
        <dbReference type="ARBA" id="ARBA00004141"/>
    </source>
</evidence>
<feature type="domain" description="V-ATPase proteolipid subunit C-like" evidence="9">
    <location>
        <begin position="13"/>
        <end position="72"/>
    </location>
</feature>
<dbReference type="InterPro" id="IPR035921">
    <property type="entry name" value="F/V-ATP_Csub_sf"/>
</dbReference>
<feature type="domain" description="V-ATPase proteolipid subunit C-like" evidence="9">
    <location>
        <begin position="94"/>
        <end position="153"/>
    </location>
</feature>
<evidence type="ECO:0000256" key="5">
    <source>
        <dbReference type="ARBA" id="ARBA00022989"/>
    </source>
</evidence>
<feature type="transmembrane region" description="Helical" evidence="8">
    <location>
        <begin position="61"/>
        <end position="79"/>
    </location>
</feature>
<accession>A0A166ASY8</accession>
<dbReference type="CDD" id="cd18180">
    <property type="entry name" value="ATP-synt_Vo_Ao_c_NTPK_rpt2"/>
    <property type="match status" value="1"/>
</dbReference>
<dbReference type="PANTHER" id="PTHR10263">
    <property type="entry name" value="V-TYPE PROTON ATPASE PROTEOLIPID SUBUNIT"/>
    <property type="match status" value="1"/>
</dbReference>
<comment type="similarity">
    <text evidence="2 8">Belongs to the V-ATPase proteolipid subunit family.</text>
</comment>
<dbReference type="InterPro" id="IPR000245">
    <property type="entry name" value="ATPase_proteolipid_csu"/>
</dbReference>
<comment type="subcellular location">
    <subcellularLocation>
        <location evidence="1">Membrane</location>
        <topology evidence="1">Multi-pass membrane protein</topology>
    </subcellularLocation>
</comment>
<keyword evidence="7 8" id="KW-0472">Membrane</keyword>
<keyword evidence="6 8" id="KW-0406">Ion transport</keyword>
<dbReference type="STRING" id="66851.MBORA_11920"/>
<dbReference type="InterPro" id="IPR002379">
    <property type="entry name" value="ATPase_proteolipid_c-like_dom"/>
</dbReference>
<organism evidence="10 11">
    <name type="scientific">Methanobrevibacter oralis</name>
    <dbReference type="NCBI Taxonomy" id="66851"/>
    <lineage>
        <taxon>Archaea</taxon>
        <taxon>Methanobacteriati</taxon>
        <taxon>Methanobacteriota</taxon>
        <taxon>Methanomada group</taxon>
        <taxon>Methanobacteria</taxon>
        <taxon>Methanobacteriales</taxon>
        <taxon>Methanobacteriaceae</taxon>
        <taxon>Methanobrevibacter</taxon>
    </lineage>
</organism>
<keyword evidence="4 8" id="KW-0812">Transmembrane</keyword>
<feature type="transmembrane region" description="Helical" evidence="8">
    <location>
        <begin position="91"/>
        <end position="123"/>
    </location>
</feature>
<dbReference type="SUPFAM" id="SSF81333">
    <property type="entry name" value="F1F0 ATP synthase subunit C"/>
    <property type="match status" value="2"/>
</dbReference>
<comment type="caution">
    <text evidence="10">The sequence shown here is derived from an EMBL/GenBank/DDBJ whole genome shotgun (WGS) entry which is preliminary data.</text>
</comment>
<feature type="transmembrane region" description="Helical" evidence="8">
    <location>
        <begin position="143"/>
        <end position="162"/>
    </location>
</feature>
<proteinExistence type="inferred from homology"/>
<reference evidence="11" key="1">
    <citation type="journal article" date="2016" name="Genome Announc.">
        <title>Draft Genome Sequences of Methanobrevibacter curvatus DSM11111, Methanobrevibacter cuticularis DSM11139, Methanobrevibacter filiformis DSM11501, and Methanobrevibacter oralis DSM7256.</title>
        <authorList>
            <person name="Poehlein A."/>
            <person name="Seedorf H."/>
        </authorList>
    </citation>
    <scope>NUCLEOTIDE SEQUENCE [LARGE SCALE GENOMIC DNA]</scope>
    <source>
        <strain evidence="11">DSM 7256 / JCM 30027 / ZR</strain>
    </source>
</reference>
<keyword evidence="3 8" id="KW-0813">Transport</keyword>
<evidence type="ECO:0000256" key="6">
    <source>
        <dbReference type="ARBA" id="ARBA00023065"/>
    </source>
</evidence>
<dbReference type="NCBIfam" id="NF011483">
    <property type="entry name" value="PRK14893.1"/>
    <property type="match status" value="1"/>
</dbReference>
<dbReference type="Proteomes" id="UP000077428">
    <property type="component" value="Unassembled WGS sequence"/>
</dbReference>
<dbReference type="GO" id="GO:0046961">
    <property type="term" value="F:proton-transporting ATPase activity, rotational mechanism"/>
    <property type="evidence" value="ECO:0007669"/>
    <property type="project" value="InterPro"/>
</dbReference>
<evidence type="ECO:0000256" key="2">
    <source>
        <dbReference type="ARBA" id="ARBA00007296"/>
    </source>
</evidence>
<dbReference type="AlphaFoldDB" id="A0A166ASY8"/>
<name>A0A166ASY8_METOA</name>
<sequence>MVEITLGTALAAIGAGVAIGFAGLGSGLGQGMAAAGSVGAVAEDNDMFARGIIFSALPETQAIYGFLIAILLLVFSGLLGTGKPLSIEAGIVAIGVGASIGFAGLGSGMGQGIAASSSVGAIVEDNDMFARGIIFSALPETQAIYGFLIAILLMVFGGILAAA</sequence>
<dbReference type="GO" id="GO:0033179">
    <property type="term" value="C:proton-transporting V-type ATPase, V0 domain"/>
    <property type="evidence" value="ECO:0007669"/>
    <property type="project" value="InterPro"/>
</dbReference>
<evidence type="ECO:0000256" key="7">
    <source>
        <dbReference type="ARBA" id="ARBA00023136"/>
    </source>
</evidence>
<dbReference type="OrthoDB" id="66135at2157"/>
<dbReference type="PATRIC" id="fig|66851.6.peg.1295"/>
<dbReference type="EMBL" id="LWMU01000070">
    <property type="protein sequence ID" value="KZX12438.1"/>
    <property type="molecule type" value="Genomic_DNA"/>
</dbReference>
<evidence type="ECO:0000256" key="4">
    <source>
        <dbReference type="ARBA" id="ARBA00022692"/>
    </source>
</evidence>
<evidence type="ECO:0000256" key="8">
    <source>
        <dbReference type="RuleBase" id="RU363060"/>
    </source>
</evidence>
<dbReference type="Gene3D" id="1.20.120.610">
    <property type="entry name" value="lithium bound rotor ring of v- atpase"/>
    <property type="match status" value="1"/>
</dbReference>
<evidence type="ECO:0000259" key="9">
    <source>
        <dbReference type="Pfam" id="PF00137"/>
    </source>
</evidence>
<protein>
    <submittedName>
        <fullName evidence="10">V-type sodium ATPase subunit K</fullName>
    </submittedName>
</protein>
<dbReference type="Pfam" id="PF00137">
    <property type="entry name" value="ATP-synt_C"/>
    <property type="match status" value="2"/>
</dbReference>
<evidence type="ECO:0000313" key="10">
    <source>
        <dbReference type="EMBL" id="KZX12438.1"/>
    </source>
</evidence>
<evidence type="ECO:0000313" key="11">
    <source>
        <dbReference type="Proteomes" id="UP000077428"/>
    </source>
</evidence>
<dbReference type="PRINTS" id="PR00122">
    <property type="entry name" value="VACATPASE"/>
</dbReference>
<keyword evidence="11" id="KW-1185">Reference proteome</keyword>
<keyword evidence="5 8" id="KW-1133">Transmembrane helix</keyword>